<dbReference type="InterPro" id="IPR014330">
    <property type="entry name" value="RNA-bd_S4-rel_YaaA"/>
</dbReference>
<evidence type="ECO:0000313" key="3">
    <source>
        <dbReference type="Proteomes" id="UP000219546"/>
    </source>
</evidence>
<dbReference type="AlphaFoldDB" id="A0A285CI60"/>
<dbReference type="PROSITE" id="PS50889">
    <property type="entry name" value="S4"/>
    <property type="match status" value="1"/>
</dbReference>
<proteinExistence type="predicted"/>
<dbReference type="OrthoDB" id="9811532at2"/>
<evidence type="ECO:0000256" key="1">
    <source>
        <dbReference type="PROSITE-ProRule" id="PRU00182"/>
    </source>
</evidence>
<dbReference type="EMBL" id="OAOP01000001">
    <property type="protein sequence ID" value="SNX66696.1"/>
    <property type="molecule type" value="Genomic_DNA"/>
</dbReference>
<dbReference type="RefSeq" id="WP_097156556.1">
    <property type="nucleotide sequence ID" value="NZ_JBEPMQ010000016.1"/>
</dbReference>
<reference evidence="2 3" key="1">
    <citation type="submission" date="2017-08" db="EMBL/GenBank/DDBJ databases">
        <authorList>
            <person name="de Groot N.N."/>
        </authorList>
    </citation>
    <scope>NUCLEOTIDE SEQUENCE [LARGE SCALE GENOMIC DNA]</scope>
    <source>
        <strain evidence="2 3">JC228</strain>
    </source>
</reference>
<dbReference type="NCBIfam" id="TIGR02988">
    <property type="entry name" value="YaaA_near_RecF"/>
    <property type="match status" value="1"/>
</dbReference>
<sequence length="70" mass="8091">MQSIQIETEYVTLGQFLKMIDVIGSGGLAKWYLEEYQVYVNGEIEQRRGRKLKPGDQIEIPDVGKFEIIE</sequence>
<organism evidence="2 3">
    <name type="scientific">Bacillus oleivorans</name>
    <dbReference type="NCBI Taxonomy" id="1448271"/>
    <lineage>
        <taxon>Bacteria</taxon>
        <taxon>Bacillati</taxon>
        <taxon>Bacillota</taxon>
        <taxon>Bacilli</taxon>
        <taxon>Bacillales</taxon>
        <taxon>Bacillaceae</taxon>
        <taxon>Bacillus</taxon>
    </lineage>
</organism>
<protein>
    <submittedName>
        <fullName evidence="2">S4 domain protein YaaA</fullName>
    </submittedName>
</protein>
<evidence type="ECO:0000313" key="2">
    <source>
        <dbReference type="EMBL" id="SNX66696.1"/>
    </source>
</evidence>
<dbReference type="InterPro" id="IPR036986">
    <property type="entry name" value="S4_RNA-bd_sf"/>
</dbReference>
<dbReference type="Pfam" id="PF13275">
    <property type="entry name" value="S4_2"/>
    <property type="match status" value="1"/>
</dbReference>
<gene>
    <name evidence="2" type="ORF">SAMN05877753_1017</name>
</gene>
<dbReference type="CDD" id="cd00165">
    <property type="entry name" value="S4"/>
    <property type="match status" value="1"/>
</dbReference>
<dbReference type="GO" id="GO:0003723">
    <property type="term" value="F:RNA binding"/>
    <property type="evidence" value="ECO:0007669"/>
    <property type="project" value="UniProtKB-KW"/>
</dbReference>
<accession>A0A285CI60</accession>
<dbReference type="Gene3D" id="3.10.290.10">
    <property type="entry name" value="RNA-binding S4 domain"/>
    <property type="match status" value="1"/>
</dbReference>
<keyword evidence="3" id="KW-1185">Reference proteome</keyword>
<keyword evidence="1" id="KW-0694">RNA-binding</keyword>
<name>A0A285CI60_9BACI</name>
<dbReference type="Proteomes" id="UP000219546">
    <property type="component" value="Unassembled WGS sequence"/>
</dbReference>
<dbReference type="SUPFAM" id="SSF55174">
    <property type="entry name" value="Alpha-L RNA-binding motif"/>
    <property type="match status" value="1"/>
</dbReference>